<reference evidence="1" key="1">
    <citation type="submission" date="2021-06" db="EMBL/GenBank/DDBJ databases">
        <authorList>
            <person name="Kallberg Y."/>
            <person name="Tangrot J."/>
            <person name="Rosling A."/>
        </authorList>
    </citation>
    <scope>NUCLEOTIDE SEQUENCE</scope>
    <source>
        <strain evidence="1">IA702</strain>
    </source>
</reference>
<dbReference type="Proteomes" id="UP000789572">
    <property type="component" value="Unassembled WGS sequence"/>
</dbReference>
<dbReference type="SUPFAM" id="SSF53067">
    <property type="entry name" value="Actin-like ATPase domain"/>
    <property type="match status" value="2"/>
</dbReference>
<gene>
    <name evidence="1" type="ORF">POCULU_LOCUS1415</name>
</gene>
<dbReference type="Gene3D" id="3.30.420.40">
    <property type="match status" value="2"/>
</dbReference>
<organism evidence="1 2">
    <name type="scientific">Paraglomus occultum</name>
    <dbReference type="NCBI Taxonomy" id="144539"/>
    <lineage>
        <taxon>Eukaryota</taxon>
        <taxon>Fungi</taxon>
        <taxon>Fungi incertae sedis</taxon>
        <taxon>Mucoromycota</taxon>
        <taxon>Glomeromycotina</taxon>
        <taxon>Glomeromycetes</taxon>
        <taxon>Paraglomerales</taxon>
        <taxon>Paraglomeraceae</taxon>
        <taxon>Paraglomus</taxon>
    </lineage>
</organism>
<proteinExistence type="predicted"/>
<dbReference type="Gene3D" id="3.90.640.10">
    <property type="entry name" value="Actin, Chain A, domain 4"/>
    <property type="match status" value="1"/>
</dbReference>
<dbReference type="AlphaFoldDB" id="A0A9N8Z9J6"/>
<dbReference type="EMBL" id="CAJVPJ010000105">
    <property type="protein sequence ID" value="CAG8478513.1"/>
    <property type="molecule type" value="Genomic_DNA"/>
</dbReference>
<protein>
    <submittedName>
        <fullName evidence="1">9173_t:CDS:1</fullName>
    </submittedName>
</protein>
<evidence type="ECO:0000313" key="2">
    <source>
        <dbReference type="Proteomes" id="UP000789572"/>
    </source>
</evidence>
<keyword evidence="2" id="KW-1185">Reference proteome</keyword>
<dbReference type="InterPro" id="IPR043129">
    <property type="entry name" value="ATPase_NBD"/>
</dbReference>
<dbReference type="PANTHER" id="PTHR14187:SF5">
    <property type="entry name" value="HEAT SHOCK 70 KDA PROTEIN 12A"/>
    <property type="match status" value="1"/>
</dbReference>
<comment type="caution">
    <text evidence="1">The sequence shown here is derived from an EMBL/GenBank/DDBJ whole genome shotgun (WGS) entry which is preliminary data.</text>
</comment>
<sequence length="562" mass="63937">MSDLSFWSLPDVAKKDFRVVVGIDFGTTFSGFAFANKANPDQIETQDTWPEQKGQLKTNTVLQYDNEWKVSKWGNPALAERPKKKKIFSQSENRPVELFKLHLGNMSQDKKPRLPRGLDYRKAITDYLRKLNESIQETVQIRWPKLDYHSHVIKVMTVPAEYDEKARHIMRTCAFEAGIINTLNSEGLEFTSEPEAAAIYCMRVLKEHNLNPGSTFLVVDCGGGTVDLTTRTLLADNKLSEITERTGDFCGSTYVDREFIKYIASVVGKSAVRILEEKHYTSLQYMIQQFCARVKFEFDGDSDKFATKDFDIEEICPVLMQYVQGEEKERMEEAEWMIELDYETVKSFFDPIVERILQLIKGQLEKSRATSAIFLVGGFSDSMYLLQRIRSEFSSKINTIAVPAEPIAAVIRGAVYYGLDMGTVTTRVLKRTYGIEVSPEWKSGDPPHRRTARGRINVFKCLAMRGMEVPVDSKFGYELVPSFPNQTQMKIDIYTTYGDTAKYCDDPGMELFGQLSIELPDTDLGLARPVDFSLTFGKMEIKAQAKNKLTGKTYEASFALEL</sequence>
<evidence type="ECO:0000313" key="1">
    <source>
        <dbReference type="EMBL" id="CAG8478513.1"/>
    </source>
</evidence>
<name>A0A9N8Z9J6_9GLOM</name>
<dbReference type="PANTHER" id="PTHR14187">
    <property type="entry name" value="ALPHA KINASE/ELONGATION FACTOR 2 KINASE"/>
    <property type="match status" value="1"/>
</dbReference>
<accession>A0A9N8Z9J6</accession>
<dbReference type="OrthoDB" id="2963168at2759"/>
<dbReference type="CDD" id="cd10229">
    <property type="entry name" value="ASKHA_NBD_HSP70_HSPA12"/>
    <property type="match status" value="1"/>
</dbReference>